<gene>
    <name evidence="5" type="ORF">F5Z01DRAFT_409339</name>
</gene>
<evidence type="ECO:0000313" key="6">
    <source>
        <dbReference type="Proteomes" id="UP000887229"/>
    </source>
</evidence>
<dbReference type="InterPro" id="IPR019328">
    <property type="entry name" value="PIGH-H_dom"/>
</dbReference>
<evidence type="ECO:0000256" key="3">
    <source>
        <dbReference type="SAM" id="Phobius"/>
    </source>
</evidence>
<evidence type="ECO:0000313" key="5">
    <source>
        <dbReference type="EMBL" id="KAG9257676.1"/>
    </source>
</evidence>
<dbReference type="RefSeq" id="XP_046121600.1">
    <property type="nucleotide sequence ID" value="XM_046259536.1"/>
</dbReference>
<dbReference type="EMBL" id="MU251245">
    <property type="protein sequence ID" value="KAG9257676.1"/>
    <property type="molecule type" value="Genomic_DNA"/>
</dbReference>
<evidence type="ECO:0000256" key="1">
    <source>
        <dbReference type="ARBA" id="ARBA00004687"/>
    </source>
</evidence>
<feature type="domain" description="Phosphatidylinositol N-acetylglucosaminyltransferase subunit H conserved" evidence="4">
    <location>
        <begin position="132"/>
        <end position="197"/>
    </location>
</feature>
<dbReference type="GO" id="GO:0016740">
    <property type="term" value="F:transferase activity"/>
    <property type="evidence" value="ECO:0007669"/>
    <property type="project" value="UniProtKB-KW"/>
</dbReference>
<comment type="caution">
    <text evidence="5">The sequence shown here is derived from an EMBL/GenBank/DDBJ whole genome shotgun (WGS) entry which is preliminary data.</text>
</comment>
<proteinExistence type="inferred from homology"/>
<accession>A0A9P7ZTR7</accession>
<evidence type="ECO:0000256" key="2">
    <source>
        <dbReference type="ARBA" id="ARBA00009610"/>
    </source>
</evidence>
<dbReference type="AlphaFoldDB" id="A0A9P7ZTR7"/>
<organism evidence="5 6">
    <name type="scientific">Emericellopsis atlantica</name>
    <dbReference type="NCBI Taxonomy" id="2614577"/>
    <lineage>
        <taxon>Eukaryota</taxon>
        <taxon>Fungi</taxon>
        <taxon>Dikarya</taxon>
        <taxon>Ascomycota</taxon>
        <taxon>Pezizomycotina</taxon>
        <taxon>Sordariomycetes</taxon>
        <taxon>Hypocreomycetidae</taxon>
        <taxon>Hypocreales</taxon>
        <taxon>Bionectriaceae</taxon>
        <taxon>Emericellopsis</taxon>
    </lineage>
</organism>
<dbReference type="InterPro" id="IPR044215">
    <property type="entry name" value="PIG-H"/>
</dbReference>
<keyword evidence="3" id="KW-1133">Transmembrane helix</keyword>
<dbReference type="Proteomes" id="UP000887229">
    <property type="component" value="Unassembled WGS sequence"/>
</dbReference>
<dbReference type="GeneID" id="70290439"/>
<dbReference type="OrthoDB" id="6256716at2759"/>
<dbReference type="PANTHER" id="PTHR15231">
    <property type="entry name" value="PHOSPHATIDYLINOSITOL N-ACETYLGLUCOSAMINYLTRANSFERASE SUBUNIT H"/>
    <property type="match status" value="1"/>
</dbReference>
<dbReference type="Pfam" id="PF10181">
    <property type="entry name" value="PIG-H"/>
    <property type="match status" value="1"/>
</dbReference>
<comment type="similarity">
    <text evidence="2">Belongs to the PIGH family.</text>
</comment>
<sequence length="230" mass="25338">MLTTTPRLYTRRPSPTTAEFTVTTLPPPTIPLRILRVLLLALRVALVLLTALALHARWLSSPYAQPSLPSTCPTGDGWFSMEAVWYALDTLHKSSLGQLVGGLVENVPLVVLLPAAAALCYLLALRVHTTESLLVMRGLGVQTSSSPATYLASATSRFIPTEKIRDIFVNEAFRGFEVRYYLIVVVEGEENVVVVFPRLLPRRSIVETVWRGARACLYESRGGDTTEEKG</sequence>
<protein>
    <submittedName>
        <fullName evidence="5">GPI-GlcNAc transferase complex</fullName>
    </submittedName>
</protein>
<keyword evidence="3" id="KW-0812">Transmembrane</keyword>
<name>A0A9P7ZTR7_9HYPO</name>
<keyword evidence="6" id="KW-1185">Reference proteome</keyword>
<dbReference type="GO" id="GO:0006506">
    <property type="term" value="P:GPI anchor biosynthetic process"/>
    <property type="evidence" value="ECO:0007669"/>
    <property type="project" value="InterPro"/>
</dbReference>
<dbReference type="PANTHER" id="PTHR15231:SF1">
    <property type="entry name" value="PHOSPHATIDYLINOSITOL N-ACETYLGLUCOSAMINYLTRANSFERASE SUBUNIT H"/>
    <property type="match status" value="1"/>
</dbReference>
<feature type="transmembrane region" description="Helical" evidence="3">
    <location>
        <begin position="107"/>
        <end position="127"/>
    </location>
</feature>
<feature type="transmembrane region" description="Helical" evidence="3">
    <location>
        <begin position="37"/>
        <end position="58"/>
    </location>
</feature>
<comment type="pathway">
    <text evidence="1">Glycolipid biosynthesis; glycosylphosphatidylinositol-anchor biosynthesis.</text>
</comment>
<reference evidence="5" key="1">
    <citation type="journal article" date="2021" name="IMA Fungus">
        <title>Genomic characterization of three marine fungi, including Emericellopsis atlantica sp. nov. with signatures of a generalist lifestyle and marine biomass degradation.</title>
        <authorList>
            <person name="Hagestad O.C."/>
            <person name="Hou L."/>
            <person name="Andersen J.H."/>
            <person name="Hansen E.H."/>
            <person name="Altermark B."/>
            <person name="Li C."/>
            <person name="Kuhnert E."/>
            <person name="Cox R.J."/>
            <person name="Crous P.W."/>
            <person name="Spatafora J.W."/>
            <person name="Lail K."/>
            <person name="Amirebrahimi M."/>
            <person name="Lipzen A."/>
            <person name="Pangilinan J."/>
            <person name="Andreopoulos W."/>
            <person name="Hayes R.D."/>
            <person name="Ng V."/>
            <person name="Grigoriev I.V."/>
            <person name="Jackson S.A."/>
            <person name="Sutton T.D.S."/>
            <person name="Dobson A.D.W."/>
            <person name="Rama T."/>
        </authorList>
    </citation>
    <scope>NUCLEOTIDE SEQUENCE</scope>
    <source>
        <strain evidence="5">TS7</strain>
    </source>
</reference>
<dbReference type="GO" id="GO:0000506">
    <property type="term" value="C:glycosylphosphatidylinositol-N-acetylglucosaminyltransferase (GPI-GnT) complex"/>
    <property type="evidence" value="ECO:0007669"/>
    <property type="project" value="InterPro"/>
</dbReference>
<evidence type="ECO:0000259" key="4">
    <source>
        <dbReference type="Pfam" id="PF10181"/>
    </source>
</evidence>
<keyword evidence="5" id="KW-0808">Transferase</keyword>
<keyword evidence="3" id="KW-0472">Membrane</keyword>